<protein>
    <submittedName>
        <fullName evidence="5">Transcriptional regulator</fullName>
    </submittedName>
</protein>
<dbReference type="PANTHER" id="PTHR30455">
    <property type="entry name" value="TRANSCRIPTIONAL REPRESSOR NRDR"/>
    <property type="match status" value="1"/>
</dbReference>
<evidence type="ECO:0000259" key="4">
    <source>
        <dbReference type="PROSITE" id="PS51161"/>
    </source>
</evidence>
<feature type="domain" description="ATP-cone" evidence="4">
    <location>
        <begin position="2"/>
        <end position="92"/>
    </location>
</feature>
<dbReference type="PANTHER" id="PTHR30455:SF2">
    <property type="entry name" value="TRANSCRIPTIONAL REPRESSOR NRDR"/>
    <property type="match status" value="1"/>
</dbReference>
<dbReference type="AlphaFoldDB" id="A0A2M7VLB4"/>
<dbReference type="InterPro" id="IPR005144">
    <property type="entry name" value="ATP-cone_dom"/>
</dbReference>
<keyword evidence="1 3" id="KW-0547">Nucleotide-binding</keyword>
<comment type="caution">
    <text evidence="5">The sequence shown here is derived from an EMBL/GenBank/DDBJ whole genome shotgun (WGS) entry which is preliminary data.</text>
</comment>
<evidence type="ECO:0000256" key="1">
    <source>
        <dbReference type="ARBA" id="ARBA00022741"/>
    </source>
</evidence>
<keyword evidence="2 3" id="KW-0067">ATP-binding</keyword>
<evidence type="ECO:0000313" key="6">
    <source>
        <dbReference type="Proteomes" id="UP000231469"/>
    </source>
</evidence>
<organism evidence="5 6">
    <name type="scientific">bacterium (Candidatus Gribaldobacteria) CG_4_10_14_0_2_um_filter_36_18</name>
    <dbReference type="NCBI Taxonomy" id="2014264"/>
    <lineage>
        <taxon>Bacteria</taxon>
        <taxon>Candidatus Gribaldobacteria</taxon>
    </lineage>
</organism>
<dbReference type="GO" id="GO:0045892">
    <property type="term" value="P:negative regulation of DNA-templated transcription"/>
    <property type="evidence" value="ECO:0007669"/>
    <property type="project" value="InterPro"/>
</dbReference>
<dbReference type="PROSITE" id="PS51161">
    <property type="entry name" value="ATP_CONE"/>
    <property type="match status" value="1"/>
</dbReference>
<sequence length="92" mass="10432">MAEVIKKNGTKEPFDSEKIRKSIAGAVQRTNLSEERKNEVVEQVAAAVIPMIEDREEVETSEIRETILSELDRVEPAVANAWREYEGTKTKD</sequence>
<name>A0A2M7VLB4_9BACT</name>
<gene>
    <name evidence="5" type="ORF">COX73_00040</name>
</gene>
<dbReference type="InterPro" id="IPR003796">
    <property type="entry name" value="RNR_NrdR-like"/>
</dbReference>
<evidence type="ECO:0000313" key="5">
    <source>
        <dbReference type="EMBL" id="PJA02573.1"/>
    </source>
</evidence>
<dbReference type="GO" id="GO:0008270">
    <property type="term" value="F:zinc ion binding"/>
    <property type="evidence" value="ECO:0007669"/>
    <property type="project" value="InterPro"/>
</dbReference>
<dbReference type="EMBL" id="PFPS01000003">
    <property type="protein sequence ID" value="PJA02573.1"/>
    <property type="molecule type" value="Genomic_DNA"/>
</dbReference>
<reference evidence="6" key="1">
    <citation type="submission" date="2017-09" db="EMBL/GenBank/DDBJ databases">
        <title>Depth-based differentiation of microbial function through sediment-hosted aquifers and enrichment of novel symbionts in the deep terrestrial subsurface.</title>
        <authorList>
            <person name="Probst A.J."/>
            <person name="Ladd B."/>
            <person name="Jarett J.K."/>
            <person name="Geller-Mcgrath D.E."/>
            <person name="Sieber C.M.K."/>
            <person name="Emerson J.B."/>
            <person name="Anantharaman K."/>
            <person name="Thomas B.C."/>
            <person name="Malmstrom R."/>
            <person name="Stieglmeier M."/>
            <person name="Klingl A."/>
            <person name="Woyke T."/>
            <person name="Ryan C.M."/>
            <person name="Banfield J.F."/>
        </authorList>
    </citation>
    <scope>NUCLEOTIDE SEQUENCE [LARGE SCALE GENOMIC DNA]</scope>
</reference>
<accession>A0A2M7VLB4</accession>
<dbReference type="Pfam" id="PF03477">
    <property type="entry name" value="ATP-cone"/>
    <property type="match status" value="1"/>
</dbReference>
<evidence type="ECO:0000256" key="2">
    <source>
        <dbReference type="ARBA" id="ARBA00022840"/>
    </source>
</evidence>
<evidence type="ECO:0000256" key="3">
    <source>
        <dbReference type="PROSITE-ProRule" id="PRU00492"/>
    </source>
</evidence>
<proteinExistence type="predicted"/>
<dbReference type="Proteomes" id="UP000231469">
    <property type="component" value="Unassembled WGS sequence"/>
</dbReference>
<dbReference type="GO" id="GO:0005524">
    <property type="term" value="F:ATP binding"/>
    <property type="evidence" value="ECO:0007669"/>
    <property type="project" value="UniProtKB-UniRule"/>
</dbReference>